<comment type="caution">
    <text evidence="1">The sequence shown here is derived from an EMBL/GenBank/DDBJ whole genome shotgun (WGS) entry which is preliminary data.</text>
</comment>
<gene>
    <name evidence="1" type="ORF">HDF23_001367</name>
</gene>
<evidence type="ECO:0000313" key="1">
    <source>
        <dbReference type="EMBL" id="MBB6108632.1"/>
    </source>
</evidence>
<dbReference type="Proteomes" id="UP000541583">
    <property type="component" value="Unassembled WGS sequence"/>
</dbReference>
<protein>
    <submittedName>
        <fullName evidence="1">Uncharacterized protein</fullName>
    </submittedName>
</protein>
<dbReference type="EMBL" id="JACHCB010000002">
    <property type="protein sequence ID" value="MBB6108632.1"/>
    <property type="molecule type" value="Genomic_DNA"/>
</dbReference>
<name>A0ABR6PFT5_9SPHI</name>
<sequence>MKKYFVVLLIAGLIACKKNGAGIAPEKVNIPEKVSVIEHANIDYRQEMRGFVIGISKYAKQINSNF</sequence>
<dbReference type="PROSITE" id="PS51257">
    <property type="entry name" value="PROKAR_LIPOPROTEIN"/>
    <property type="match status" value="1"/>
</dbReference>
<reference evidence="1 2" key="1">
    <citation type="submission" date="2020-08" db="EMBL/GenBank/DDBJ databases">
        <title>Genomic Encyclopedia of Type Strains, Phase IV (KMG-V): Genome sequencing to study the core and pangenomes of soil and plant-associated prokaryotes.</title>
        <authorList>
            <person name="Whitman W."/>
        </authorList>
    </citation>
    <scope>NUCLEOTIDE SEQUENCE [LARGE SCALE GENOMIC DNA]</scope>
    <source>
        <strain evidence="1 2">ANJLi2</strain>
    </source>
</reference>
<evidence type="ECO:0000313" key="2">
    <source>
        <dbReference type="Proteomes" id="UP000541583"/>
    </source>
</evidence>
<keyword evidence="2" id="KW-1185">Reference proteome</keyword>
<dbReference type="RefSeq" id="WP_076370936.1">
    <property type="nucleotide sequence ID" value="NZ_FTMG01000002.1"/>
</dbReference>
<accession>A0ABR6PFT5</accession>
<organism evidence="1 2">
    <name type="scientific">Mucilaginibacter lappiensis</name>
    <dbReference type="NCBI Taxonomy" id="354630"/>
    <lineage>
        <taxon>Bacteria</taxon>
        <taxon>Pseudomonadati</taxon>
        <taxon>Bacteroidota</taxon>
        <taxon>Sphingobacteriia</taxon>
        <taxon>Sphingobacteriales</taxon>
        <taxon>Sphingobacteriaceae</taxon>
        <taxon>Mucilaginibacter</taxon>
    </lineage>
</organism>
<proteinExistence type="predicted"/>